<evidence type="ECO:0000313" key="1">
    <source>
        <dbReference type="EMBL" id="KAH3683489.1"/>
    </source>
</evidence>
<proteinExistence type="predicted"/>
<gene>
    <name evidence="1" type="ORF">WICPIJ_005537</name>
</gene>
<name>A0A9P8Q626_WICPI</name>
<dbReference type="Proteomes" id="UP000774326">
    <property type="component" value="Unassembled WGS sequence"/>
</dbReference>
<comment type="caution">
    <text evidence="1">The sequence shown here is derived from an EMBL/GenBank/DDBJ whole genome shotgun (WGS) entry which is preliminary data.</text>
</comment>
<keyword evidence="2" id="KW-1185">Reference proteome</keyword>
<reference evidence="1" key="2">
    <citation type="submission" date="2021-01" db="EMBL/GenBank/DDBJ databases">
        <authorList>
            <person name="Schikora-Tamarit M.A."/>
        </authorList>
    </citation>
    <scope>NUCLEOTIDE SEQUENCE</scope>
    <source>
        <strain evidence="1">CBS2887</strain>
    </source>
</reference>
<sequence>MSLPEEPQSVNLSNINDNIKKSQLQVSPFEPSAVAPDHVKSSLNTFGSANFTTCGQHNFLNGLSHDTGAILTSWIDSSLILIDQMIDYDLSTAYEASTFGLMMNLSCYFQSMKAINYLKSSKSRQFMNIHFEFIMCEIKFLDLDALRYFTSLNSDIFRSIRLRVKETEKAVKSKNYEGEILERTLRYFERLKAGVET</sequence>
<dbReference type="EMBL" id="JAEUBG010003100">
    <property type="protein sequence ID" value="KAH3683489.1"/>
    <property type="molecule type" value="Genomic_DNA"/>
</dbReference>
<organism evidence="1 2">
    <name type="scientific">Wickerhamomyces pijperi</name>
    <name type="common">Yeast</name>
    <name type="synonym">Pichia pijperi</name>
    <dbReference type="NCBI Taxonomy" id="599730"/>
    <lineage>
        <taxon>Eukaryota</taxon>
        <taxon>Fungi</taxon>
        <taxon>Dikarya</taxon>
        <taxon>Ascomycota</taxon>
        <taxon>Saccharomycotina</taxon>
        <taxon>Saccharomycetes</taxon>
        <taxon>Phaffomycetales</taxon>
        <taxon>Wickerhamomycetaceae</taxon>
        <taxon>Wickerhamomyces</taxon>
    </lineage>
</organism>
<protein>
    <submittedName>
        <fullName evidence="1">Uncharacterized protein</fullName>
    </submittedName>
</protein>
<evidence type="ECO:0000313" key="2">
    <source>
        <dbReference type="Proteomes" id="UP000774326"/>
    </source>
</evidence>
<dbReference type="AlphaFoldDB" id="A0A9P8Q626"/>
<accession>A0A9P8Q626</accession>
<reference evidence="1" key="1">
    <citation type="journal article" date="2021" name="Open Biol.">
        <title>Shared evolutionary footprints suggest mitochondrial oxidative damage underlies multiple complex I losses in fungi.</title>
        <authorList>
            <person name="Schikora-Tamarit M.A."/>
            <person name="Marcet-Houben M."/>
            <person name="Nosek J."/>
            <person name="Gabaldon T."/>
        </authorList>
    </citation>
    <scope>NUCLEOTIDE SEQUENCE</scope>
    <source>
        <strain evidence="1">CBS2887</strain>
    </source>
</reference>